<reference evidence="1 2" key="1">
    <citation type="submission" date="2019-06" db="EMBL/GenBank/DDBJ databases">
        <authorList>
            <person name="Palmer J.M."/>
        </authorList>
    </citation>
    <scope>NUCLEOTIDE SEQUENCE [LARGE SCALE GENOMIC DNA]</scope>
    <source>
        <strain evidence="1 2">TWF102</strain>
    </source>
</reference>
<protein>
    <submittedName>
        <fullName evidence="1">Uncharacterized protein</fullName>
    </submittedName>
</protein>
<evidence type="ECO:0000313" key="1">
    <source>
        <dbReference type="EMBL" id="KAF3092401.1"/>
    </source>
</evidence>
<dbReference type="AlphaFoldDB" id="A0A7C8JHM4"/>
<dbReference type="Proteomes" id="UP000475325">
    <property type="component" value="Unassembled WGS sequence"/>
</dbReference>
<comment type="caution">
    <text evidence="1">The sequence shown here is derived from an EMBL/GenBank/DDBJ whole genome shotgun (WGS) entry which is preliminary data.</text>
</comment>
<organism evidence="1 2">
    <name type="scientific">Orbilia oligospora</name>
    <name type="common">Nematode-trapping fungus</name>
    <name type="synonym">Arthrobotrys oligospora</name>
    <dbReference type="NCBI Taxonomy" id="2813651"/>
    <lineage>
        <taxon>Eukaryota</taxon>
        <taxon>Fungi</taxon>
        <taxon>Dikarya</taxon>
        <taxon>Ascomycota</taxon>
        <taxon>Pezizomycotina</taxon>
        <taxon>Orbiliomycetes</taxon>
        <taxon>Orbiliales</taxon>
        <taxon>Orbiliaceae</taxon>
        <taxon>Orbilia</taxon>
    </lineage>
</organism>
<accession>A0A7C8JHM4</accession>
<name>A0A7C8JHM4_ORBOL</name>
<evidence type="ECO:0000313" key="2">
    <source>
        <dbReference type="Proteomes" id="UP000475325"/>
    </source>
</evidence>
<dbReference type="EMBL" id="WIQW01000052">
    <property type="protein sequence ID" value="KAF3092401.1"/>
    <property type="molecule type" value="Genomic_DNA"/>
</dbReference>
<proteinExistence type="predicted"/>
<sequence length="116" mass="13261">MQRFQCRQARTVRPSLSLQSSKAYPECEGLILPRIQDAHDTFSYALAIALIFRPSSKALNPIRISLGSIYKGLEFVELVTLLVQRNEPIHQHKQLQDHVINLQFVQLHPAQGYQPV</sequence>
<gene>
    <name evidence="1" type="ORF">TWF102_008476</name>
</gene>